<keyword evidence="3 11" id="KW-0813">Transport</keyword>
<evidence type="ECO:0000259" key="16">
    <source>
        <dbReference type="Pfam" id="PF00593"/>
    </source>
</evidence>
<keyword evidence="8 11" id="KW-0472">Membrane</keyword>
<feature type="signal peptide" evidence="15">
    <location>
        <begin position="1"/>
        <end position="33"/>
    </location>
</feature>
<dbReference type="InterPro" id="IPR039426">
    <property type="entry name" value="TonB-dep_rcpt-like"/>
</dbReference>
<evidence type="ECO:0000256" key="15">
    <source>
        <dbReference type="SAM" id="SignalP"/>
    </source>
</evidence>
<keyword evidence="5 11" id="KW-0812">Transmembrane</keyword>
<keyword evidence="7 13" id="KW-0798">TonB box</keyword>
<feature type="domain" description="TonB-dependent receptor-like beta-barrel" evidence="16">
    <location>
        <begin position="206"/>
        <end position="621"/>
    </location>
</feature>
<keyword evidence="6 15" id="KW-0732">Signal</keyword>
<evidence type="ECO:0000313" key="19">
    <source>
        <dbReference type="Proteomes" id="UP001596031"/>
    </source>
</evidence>
<evidence type="ECO:0000256" key="11">
    <source>
        <dbReference type="PROSITE-ProRule" id="PRU01360"/>
    </source>
</evidence>
<dbReference type="Gene3D" id="2.40.170.20">
    <property type="entry name" value="TonB-dependent receptor, beta-barrel domain"/>
    <property type="match status" value="1"/>
</dbReference>
<dbReference type="EMBL" id="JBHSMS010000040">
    <property type="protein sequence ID" value="MFC5512200.1"/>
    <property type="molecule type" value="Genomic_DNA"/>
</dbReference>
<sequence length="653" mass="70253">MTFSAVSNSAPALKPLALACAISLSLLAGAAHADEAGIATVHVSGARFPSDPALPPVGATVISAAEIRSAGVNDVNAAIRKIGGVYGRQSLDGSPDFGLDLRGFGANSGQNLVILVDGVRLNGNELAGAALSTLPIDTVERIEITRGGSSVLYGEGATGGVINIVTKRGAEPGYHGTVSLEGGQFDQHDARLALRHGAGPLSFDLAANHQGTDHDRENNRFRQKTLNAGFQWAQDATRLGMRVEGARQNARFPGSLTLDQFNLDPHQTKTPNDFGAVDSDRVMAFAAHRVGSVELAAELSHREREVMSHYVFGGFVSEATYHSRQTQFSPRLRQLSRFGGMLNEFVAGVDLIRWERSTTFDSNASQDSKALYLRDELRFGGARNARLALGARHERFDKEEDNANLGVPDGEQSENGWSLEGSVDPVAGVTVHAKAGQSYRMPNADENGYRASQGLLDAQTSRDLELGVTVGSDARRVSARVFRHRLRNEIFFDPTLSGGFGANTNLDPTRRQGFEVDARLDVGANLRLSGHVQHVQAEFTGGPNAGREMVLVPKNVATARLAWLPRNGHSADVGVQYVSTQRYGNDFGNTCGARIPSYTTVDARYALKLGAWEVAANGLNLTDRQYFSQAFGCRSGIYPSDGRQLKLSARYDF</sequence>
<dbReference type="InterPro" id="IPR000531">
    <property type="entry name" value="Beta-barrel_TonB"/>
</dbReference>
<evidence type="ECO:0000256" key="7">
    <source>
        <dbReference type="ARBA" id="ARBA00023077"/>
    </source>
</evidence>
<evidence type="ECO:0000256" key="3">
    <source>
        <dbReference type="ARBA" id="ARBA00022448"/>
    </source>
</evidence>
<accession>A0ABW0PI50</accession>
<dbReference type="SUPFAM" id="SSF56935">
    <property type="entry name" value="Porins"/>
    <property type="match status" value="1"/>
</dbReference>
<keyword evidence="9 18" id="KW-0675">Receptor</keyword>
<dbReference type="Pfam" id="PF07715">
    <property type="entry name" value="Plug"/>
    <property type="match status" value="1"/>
</dbReference>
<comment type="subcellular location">
    <subcellularLocation>
        <location evidence="1 11">Cell outer membrane</location>
        <topology evidence="1 11">Multi-pass membrane protein</topology>
    </subcellularLocation>
</comment>
<name>A0ABW0PI50_9BURK</name>
<evidence type="ECO:0000256" key="5">
    <source>
        <dbReference type="ARBA" id="ARBA00022692"/>
    </source>
</evidence>
<dbReference type="PROSITE" id="PS52016">
    <property type="entry name" value="TONB_DEPENDENT_REC_3"/>
    <property type="match status" value="1"/>
</dbReference>
<comment type="similarity">
    <text evidence="2 11 13">Belongs to the TonB-dependent receptor family.</text>
</comment>
<dbReference type="InterPro" id="IPR036942">
    <property type="entry name" value="Beta-barrel_TonB_sf"/>
</dbReference>
<feature type="domain" description="TonB-dependent receptor plug" evidence="17">
    <location>
        <begin position="57"/>
        <end position="161"/>
    </location>
</feature>
<keyword evidence="10 11" id="KW-0998">Cell outer membrane</keyword>
<evidence type="ECO:0000256" key="4">
    <source>
        <dbReference type="ARBA" id="ARBA00022452"/>
    </source>
</evidence>
<dbReference type="InterPro" id="IPR010917">
    <property type="entry name" value="TonB_rcpt_CS"/>
</dbReference>
<protein>
    <submittedName>
        <fullName evidence="18">TonB-dependent receptor family protein</fullName>
    </submittedName>
</protein>
<proteinExistence type="inferred from homology"/>
<evidence type="ECO:0000256" key="12">
    <source>
        <dbReference type="PROSITE-ProRule" id="PRU10144"/>
    </source>
</evidence>
<dbReference type="CDD" id="cd01347">
    <property type="entry name" value="ligand_gated_channel"/>
    <property type="match status" value="1"/>
</dbReference>
<dbReference type="PROSITE" id="PS01156">
    <property type="entry name" value="TONB_DEPENDENT_REC_2"/>
    <property type="match status" value="1"/>
</dbReference>
<dbReference type="Proteomes" id="UP001596031">
    <property type="component" value="Unassembled WGS sequence"/>
</dbReference>
<organism evidence="18 19">
    <name type="scientific">Massilia jejuensis</name>
    <dbReference type="NCBI Taxonomy" id="648894"/>
    <lineage>
        <taxon>Bacteria</taxon>
        <taxon>Pseudomonadati</taxon>
        <taxon>Pseudomonadota</taxon>
        <taxon>Betaproteobacteria</taxon>
        <taxon>Burkholderiales</taxon>
        <taxon>Oxalobacteraceae</taxon>
        <taxon>Telluria group</taxon>
        <taxon>Massilia</taxon>
    </lineage>
</organism>
<evidence type="ECO:0000256" key="6">
    <source>
        <dbReference type="ARBA" id="ARBA00022729"/>
    </source>
</evidence>
<evidence type="ECO:0000256" key="1">
    <source>
        <dbReference type="ARBA" id="ARBA00004571"/>
    </source>
</evidence>
<feature type="region of interest" description="Disordered" evidence="14">
    <location>
        <begin position="399"/>
        <end position="419"/>
    </location>
</feature>
<gene>
    <name evidence="18" type="ORF">ACFPOU_13820</name>
</gene>
<feature type="chain" id="PRO_5047382380" evidence="15">
    <location>
        <begin position="34"/>
        <end position="653"/>
    </location>
</feature>
<dbReference type="Pfam" id="PF00593">
    <property type="entry name" value="TonB_dep_Rec_b-barrel"/>
    <property type="match status" value="1"/>
</dbReference>
<keyword evidence="4 11" id="KW-1134">Transmembrane beta strand</keyword>
<evidence type="ECO:0000256" key="14">
    <source>
        <dbReference type="SAM" id="MobiDB-lite"/>
    </source>
</evidence>
<dbReference type="PANTHER" id="PTHR30069:SF27">
    <property type="entry name" value="BLL4766 PROTEIN"/>
    <property type="match status" value="1"/>
</dbReference>
<evidence type="ECO:0000256" key="8">
    <source>
        <dbReference type="ARBA" id="ARBA00023136"/>
    </source>
</evidence>
<reference evidence="19" key="1">
    <citation type="journal article" date="2019" name="Int. J. Syst. Evol. Microbiol.">
        <title>The Global Catalogue of Microorganisms (GCM) 10K type strain sequencing project: providing services to taxonomists for standard genome sequencing and annotation.</title>
        <authorList>
            <consortium name="The Broad Institute Genomics Platform"/>
            <consortium name="The Broad Institute Genome Sequencing Center for Infectious Disease"/>
            <person name="Wu L."/>
            <person name="Ma J."/>
        </authorList>
    </citation>
    <scope>NUCLEOTIDE SEQUENCE [LARGE SCALE GENOMIC DNA]</scope>
    <source>
        <strain evidence="19">CCUG 38813</strain>
    </source>
</reference>
<comment type="caution">
    <text evidence="18">The sequence shown here is derived from an EMBL/GenBank/DDBJ whole genome shotgun (WGS) entry which is preliminary data.</text>
</comment>
<evidence type="ECO:0000313" key="18">
    <source>
        <dbReference type="EMBL" id="MFC5512200.1"/>
    </source>
</evidence>
<feature type="short sequence motif" description="TonB C-terminal box" evidence="12">
    <location>
        <begin position="636"/>
        <end position="653"/>
    </location>
</feature>
<evidence type="ECO:0000256" key="13">
    <source>
        <dbReference type="RuleBase" id="RU003357"/>
    </source>
</evidence>
<evidence type="ECO:0000256" key="10">
    <source>
        <dbReference type="ARBA" id="ARBA00023237"/>
    </source>
</evidence>
<dbReference type="InterPro" id="IPR037066">
    <property type="entry name" value="Plug_dom_sf"/>
</dbReference>
<keyword evidence="19" id="KW-1185">Reference proteome</keyword>
<dbReference type="Gene3D" id="2.170.130.10">
    <property type="entry name" value="TonB-dependent receptor, plug domain"/>
    <property type="match status" value="1"/>
</dbReference>
<evidence type="ECO:0000259" key="17">
    <source>
        <dbReference type="Pfam" id="PF07715"/>
    </source>
</evidence>
<evidence type="ECO:0000256" key="9">
    <source>
        <dbReference type="ARBA" id="ARBA00023170"/>
    </source>
</evidence>
<evidence type="ECO:0000256" key="2">
    <source>
        <dbReference type="ARBA" id="ARBA00009810"/>
    </source>
</evidence>
<dbReference type="RefSeq" id="WP_379722174.1">
    <property type="nucleotide sequence ID" value="NZ_JBHSMS010000040.1"/>
</dbReference>
<dbReference type="PANTHER" id="PTHR30069">
    <property type="entry name" value="TONB-DEPENDENT OUTER MEMBRANE RECEPTOR"/>
    <property type="match status" value="1"/>
</dbReference>
<dbReference type="InterPro" id="IPR012910">
    <property type="entry name" value="Plug_dom"/>
</dbReference>